<dbReference type="InterPro" id="IPR003400">
    <property type="entry name" value="ExbD"/>
</dbReference>
<organism evidence="8 9">
    <name type="scientific">Shewanella polaris</name>
    <dbReference type="NCBI Taxonomy" id="2588449"/>
    <lineage>
        <taxon>Bacteria</taxon>
        <taxon>Pseudomonadati</taxon>
        <taxon>Pseudomonadota</taxon>
        <taxon>Gammaproteobacteria</taxon>
        <taxon>Alteromonadales</taxon>
        <taxon>Shewanellaceae</taxon>
        <taxon>Shewanella</taxon>
    </lineage>
</organism>
<evidence type="ECO:0000256" key="5">
    <source>
        <dbReference type="ARBA" id="ARBA00022989"/>
    </source>
</evidence>
<dbReference type="AlphaFoldDB" id="A0A4Y5YLC9"/>
<comment type="similarity">
    <text evidence="2 7">Belongs to the ExbD/TolR family.</text>
</comment>
<evidence type="ECO:0000313" key="9">
    <source>
        <dbReference type="Proteomes" id="UP000319809"/>
    </source>
</evidence>
<dbReference type="GO" id="GO:0022857">
    <property type="term" value="F:transmembrane transporter activity"/>
    <property type="evidence" value="ECO:0007669"/>
    <property type="project" value="InterPro"/>
</dbReference>
<dbReference type="RefSeq" id="WP_140235611.1">
    <property type="nucleotide sequence ID" value="NZ_CP041036.1"/>
</dbReference>
<keyword evidence="6" id="KW-0472">Membrane</keyword>
<evidence type="ECO:0000256" key="7">
    <source>
        <dbReference type="RuleBase" id="RU003879"/>
    </source>
</evidence>
<comment type="subcellular location">
    <subcellularLocation>
        <location evidence="1">Cell membrane</location>
        <topology evidence="1">Single-pass membrane protein</topology>
    </subcellularLocation>
    <subcellularLocation>
        <location evidence="7">Cell membrane</location>
        <topology evidence="7">Single-pass type II membrane protein</topology>
    </subcellularLocation>
</comment>
<evidence type="ECO:0000256" key="2">
    <source>
        <dbReference type="ARBA" id="ARBA00005811"/>
    </source>
</evidence>
<dbReference type="Pfam" id="PF02472">
    <property type="entry name" value="ExbD"/>
    <property type="match status" value="1"/>
</dbReference>
<accession>A0A4Y5YLC9</accession>
<proteinExistence type="inferred from homology"/>
<protein>
    <submittedName>
        <fullName evidence="8">Biopolymer transporter ExbD</fullName>
    </submittedName>
</protein>
<evidence type="ECO:0000256" key="3">
    <source>
        <dbReference type="ARBA" id="ARBA00022475"/>
    </source>
</evidence>
<dbReference type="KEGG" id="spol:FH971_13540"/>
<keyword evidence="7" id="KW-0813">Transport</keyword>
<sequence>MRRRRRPNTQDAELDITSFMNLMIVLVPVLLLSLVFSQVRILNLQLPVLSEAEQAQDDQEPKILELVITPARLELNYPAGMSLKRFELTDNGYDFAALSVYLQDLKLTFQQQDIEKNDIVLLLDPVIDYQTIVSAMDTVRSFKAVVAANLVDAELFPMISLGDAPAVNDADIAPPTQATIGKPIGAKQ</sequence>
<dbReference type="GO" id="GO:0005886">
    <property type="term" value="C:plasma membrane"/>
    <property type="evidence" value="ECO:0007669"/>
    <property type="project" value="UniProtKB-SubCell"/>
</dbReference>
<evidence type="ECO:0000256" key="6">
    <source>
        <dbReference type="ARBA" id="ARBA00023136"/>
    </source>
</evidence>
<keyword evidence="5" id="KW-1133">Transmembrane helix</keyword>
<dbReference type="GO" id="GO:0015031">
    <property type="term" value="P:protein transport"/>
    <property type="evidence" value="ECO:0007669"/>
    <property type="project" value="UniProtKB-KW"/>
</dbReference>
<keyword evidence="7" id="KW-0653">Protein transport</keyword>
<keyword evidence="4 7" id="KW-0812">Transmembrane</keyword>
<evidence type="ECO:0000313" key="8">
    <source>
        <dbReference type="EMBL" id="QDE33273.1"/>
    </source>
</evidence>
<keyword evidence="3" id="KW-1003">Cell membrane</keyword>
<gene>
    <name evidence="8" type="ORF">FH971_13540</name>
</gene>
<keyword evidence="9" id="KW-1185">Reference proteome</keyword>
<dbReference type="Proteomes" id="UP000319809">
    <property type="component" value="Chromosome"/>
</dbReference>
<dbReference type="EMBL" id="CP041036">
    <property type="protein sequence ID" value="QDE33273.1"/>
    <property type="molecule type" value="Genomic_DNA"/>
</dbReference>
<reference evidence="8 9" key="1">
    <citation type="submission" date="2019-06" db="EMBL/GenBank/DDBJ databases">
        <title>The genome of Shewanella sp. SM1901.</title>
        <authorList>
            <person name="Cha Q."/>
        </authorList>
    </citation>
    <scope>NUCLEOTIDE SEQUENCE [LARGE SCALE GENOMIC DNA]</scope>
    <source>
        <strain evidence="8 9">SM1901</strain>
    </source>
</reference>
<name>A0A4Y5YLC9_9GAMM</name>
<evidence type="ECO:0000256" key="1">
    <source>
        <dbReference type="ARBA" id="ARBA00004162"/>
    </source>
</evidence>
<evidence type="ECO:0000256" key="4">
    <source>
        <dbReference type="ARBA" id="ARBA00022692"/>
    </source>
</evidence>